<sequence length="108" mass="11812">MRGAYYDQWRPAVQPARLRDLDRFLARVNEKLAGVRPLDARDATHAVLRVLCRHLDRGQVLKVLDALPQPIRAFWPLGAVPAGTGARGAKMSAAEARETEASRGKAGA</sequence>
<evidence type="ECO:0000313" key="1">
    <source>
        <dbReference type="EMBL" id="GGG28589.1"/>
    </source>
</evidence>
<dbReference type="Gene3D" id="1.10.490.110">
    <property type="entry name" value="Uncharacterized conserved protein DUF2267"/>
    <property type="match status" value="1"/>
</dbReference>
<dbReference type="InterPro" id="IPR018727">
    <property type="entry name" value="DUF2267"/>
</dbReference>
<dbReference type="Pfam" id="PF10025">
    <property type="entry name" value="DUF2267"/>
    <property type="match status" value="1"/>
</dbReference>
<dbReference type="InterPro" id="IPR038282">
    <property type="entry name" value="DUF2267_sf"/>
</dbReference>
<evidence type="ECO:0008006" key="3">
    <source>
        <dbReference type="Google" id="ProtNLM"/>
    </source>
</evidence>
<comment type="caution">
    <text evidence="1">The sequence shown here is derived from an EMBL/GenBank/DDBJ whole genome shotgun (WGS) entry which is preliminary data.</text>
</comment>
<protein>
    <recommendedName>
        <fullName evidence="3">DUF2267 domain-containing protein</fullName>
    </recommendedName>
</protein>
<dbReference type="AlphaFoldDB" id="A0A8J3EBZ8"/>
<reference evidence="1 2" key="1">
    <citation type="journal article" date="2014" name="Int. J. Syst. Evol. Microbiol.">
        <title>Complete genome sequence of Corynebacterium casei LMG S-19264T (=DSM 44701T), isolated from a smear-ripened cheese.</title>
        <authorList>
            <consortium name="US DOE Joint Genome Institute (JGI-PGF)"/>
            <person name="Walter F."/>
            <person name="Albersmeier A."/>
            <person name="Kalinowski J."/>
            <person name="Ruckert C."/>
        </authorList>
    </citation>
    <scope>NUCLEOTIDE SEQUENCE [LARGE SCALE GENOMIC DNA]</scope>
    <source>
        <strain evidence="1 2">CGMCC 1.16330</strain>
    </source>
</reference>
<gene>
    <name evidence="1" type="ORF">GCM10010964_15650</name>
</gene>
<proteinExistence type="predicted"/>
<accession>A0A8J3EBZ8</accession>
<keyword evidence="2" id="KW-1185">Reference proteome</keyword>
<organism evidence="1 2">
    <name type="scientific">Caldovatus sediminis</name>
    <dbReference type="NCBI Taxonomy" id="2041189"/>
    <lineage>
        <taxon>Bacteria</taxon>
        <taxon>Pseudomonadati</taxon>
        <taxon>Pseudomonadota</taxon>
        <taxon>Alphaproteobacteria</taxon>
        <taxon>Acetobacterales</taxon>
        <taxon>Roseomonadaceae</taxon>
        <taxon>Caldovatus</taxon>
    </lineage>
</organism>
<dbReference type="Proteomes" id="UP000597507">
    <property type="component" value="Unassembled WGS sequence"/>
</dbReference>
<name>A0A8J3EBZ8_9PROT</name>
<dbReference type="EMBL" id="BMKS01000004">
    <property type="protein sequence ID" value="GGG28589.1"/>
    <property type="molecule type" value="Genomic_DNA"/>
</dbReference>
<evidence type="ECO:0000313" key="2">
    <source>
        <dbReference type="Proteomes" id="UP000597507"/>
    </source>
</evidence>